<dbReference type="RefSeq" id="WP_011697417.1">
    <property type="nucleotide sequence ID" value="NC_008554.1"/>
</dbReference>
<dbReference type="GO" id="GO:0051539">
    <property type="term" value="F:4 iron, 4 sulfur cluster binding"/>
    <property type="evidence" value="ECO:0007669"/>
    <property type="project" value="UniProtKB-UniRule"/>
</dbReference>
<evidence type="ECO:0000256" key="10">
    <source>
        <dbReference type="ARBA" id="ARBA00023002"/>
    </source>
</evidence>
<protein>
    <recommendedName>
        <fullName evidence="5 17">Epoxyqueuosine reductase QueH</fullName>
        <ecNumber evidence="4 17">1.17.99.6</ecNumber>
    </recommendedName>
    <alternativeName>
        <fullName evidence="15 17">Queuosine biosynthesis protein QueH</fullName>
    </alternativeName>
</protein>
<dbReference type="Proteomes" id="UP000001784">
    <property type="component" value="Chromosome"/>
</dbReference>
<dbReference type="EMBL" id="CP000478">
    <property type="protein sequence ID" value="ABK16244.1"/>
    <property type="molecule type" value="Genomic_DNA"/>
</dbReference>
<proteinExistence type="inferred from homology"/>
<dbReference type="AlphaFoldDB" id="A0LFP2"/>
<evidence type="ECO:0000256" key="15">
    <source>
        <dbReference type="ARBA" id="ARBA00031446"/>
    </source>
</evidence>
<keyword evidence="8 17" id="KW-0479">Metal-binding</keyword>
<evidence type="ECO:0000313" key="19">
    <source>
        <dbReference type="Proteomes" id="UP000001784"/>
    </source>
</evidence>
<dbReference type="InterPro" id="IPR003828">
    <property type="entry name" value="QueH"/>
</dbReference>
<dbReference type="HOGENOM" id="CLU_088177_1_1_7"/>
<evidence type="ECO:0000256" key="14">
    <source>
        <dbReference type="ARBA" id="ARBA00023284"/>
    </source>
</evidence>
<comment type="function">
    <text evidence="1 17">Catalyzes the conversion of epoxyqueuosine (oQ) to queuosine (Q), which is a hypermodified base found in the wobble positions of tRNA(Asp), tRNA(Asn), tRNA(His) and tRNA(Tyr).</text>
</comment>
<evidence type="ECO:0000256" key="5">
    <source>
        <dbReference type="ARBA" id="ARBA00016895"/>
    </source>
</evidence>
<dbReference type="Gene3D" id="3.40.50.620">
    <property type="entry name" value="HUPs"/>
    <property type="match status" value="1"/>
</dbReference>
<dbReference type="InParanoid" id="A0LFP2"/>
<keyword evidence="9 17" id="KW-0671">Queuosine biosynthesis</keyword>
<dbReference type="STRING" id="335543.Sfum_0545"/>
<dbReference type="PANTHER" id="PTHR36701">
    <property type="entry name" value="EPOXYQUEUOSINE REDUCTASE QUEH"/>
    <property type="match status" value="1"/>
</dbReference>
<feature type="binding site" evidence="17">
    <location>
        <position position="89"/>
    </location>
    <ligand>
        <name>[4Fe-4S] cluster</name>
        <dbReference type="ChEBI" id="CHEBI:49883"/>
    </ligand>
</feature>
<feature type="binding site" evidence="17">
    <location>
        <position position="12"/>
    </location>
    <ligand>
        <name>[4Fe-4S] cluster</name>
        <dbReference type="ChEBI" id="CHEBI:49883"/>
    </ligand>
</feature>
<evidence type="ECO:0000256" key="13">
    <source>
        <dbReference type="ARBA" id="ARBA00023157"/>
    </source>
</evidence>
<dbReference type="Pfam" id="PF02677">
    <property type="entry name" value="QueH"/>
    <property type="match status" value="1"/>
</dbReference>
<evidence type="ECO:0000256" key="3">
    <source>
        <dbReference type="ARBA" id="ARBA00008207"/>
    </source>
</evidence>
<keyword evidence="14 17" id="KW-0676">Redox-active center</keyword>
<feature type="binding site" evidence="17">
    <location>
        <position position="86"/>
    </location>
    <ligand>
        <name>[4Fe-4S] cluster</name>
        <dbReference type="ChEBI" id="CHEBI:49883"/>
    </ligand>
</feature>
<comment type="pathway">
    <text evidence="2 17">tRNA modification; tRNA-queuosine biosynthesis.</text>
</comment>
<dbReference type="OrthoDB" id="9801033at2"/>
<evidence type="ECO:0000313" key="18">
    <source>
        <dbReference type="EMBL" id="ABK16244.1"/>
    </source>
</evidence>
<dbReference type="GO" id="GO:0052693">
    <property type="term" value="F:epoxyqueuosine reductase activity"/>
    <property type="evidence" value="ECO:0007669"/>
    <property type="project" value="UniProtKB-UniRule"/>
</dbReference>
<comment type="similarity">
    <text evidence="3 17">Belongs to the QueH family.</text>
</comment>
<dbReference type="KEGG" id="sfu:Sfum_0545"/>
<dbReference type="eggNOG" id="COG1636">
    <property type="taxonomic scope" value="Bacteria"/>
</dbReference>
<feature type="disulfide bond" description="Redox-active" evidence="17">
    <location>
        <begin position="166"/>
        <end position="168"/>
    </location>
</feature>
<evidence type="ECO:0000256" key="7">
    <source>
        <dbReference type="ARBA" id="ARBA00022694"/>
    </source>
</evidence>
<organism evidence="18 19">
    <name type="scientific">Syntrophobacter fumaroxidans (strain DSM 10017 / MPOB)</name>
    <dbReference type="NCBI Taxonomy" id="335543"/>
    <lineage>
        <taxon>Bacteria</taxon>
        <taxon>Pseudomonadati</taxon>
        <taxon>Thermodesulfobacteriota</taxon>
        <taxon>Syntrophobacteria</taxon>
        <taxon>Syntrophobacterales</taxon>
        <taxon>Syntrophobacteraceae</taxon>
        <taxon>Syntrophobacter</taxon>
    </lineage>
</organism>
<keyword evidence="6 17" id="KW-0004">4Fe-4S</keyword>
<gene>
    <name evidence="17" type="primary">queH</name>
    <name evidence="18" type="ordered locus">Sfum_0545</name>
</gene>
<evidence type="ECO:0000256" key="1">
    <source>
        <dbReference type="ARBA" id="ARBA00002268"/>
    </source>
</evidence>
<evidence type="ECO:0000256" key="9">
    <source>
        <dbReference type="ARBA" id="ARBA00022785"/>
    </source>
</evidence>
<dbReference type="UniPathway" id="UPA00392"/>
<evidence type="ECO:0000256" key="6">
    <source>
        <dbReference type="ARBA" id="ARBA00022485"/>
    </source>
</evidence>
<keyword evidence="7 17" id="KW-0819">tRNA processing</keyword>
<evidence type="ECO:0000256" key="11">
    <source>
        <dbReference type="ARBA" id="ARBA00023004"/>
    </source>
</evidence>
<evidence type="ECO:0000256" key="4">
    <source>
        <dbReference type="ARBA" id="ARBA00012622"/>
    </source>
</evidence>
<reference evidence="18 19" key="1">
    <citation type="submission" date="2006-10" db="EMBL/GenBank/DDBJ databases">
        <title>Complete sequence of Syntrophobacter fumaroxidans MPOB.</title>
        <authorList>
            <consortium name="US DOE Joint Genome Institute"/>
            <person name="Copeland A."/>
            <person name="Lucas S."/>
            <person name="Lapidus A."/>
            <person name="Barry K."/>
            <person name="Detter J.C."/>
            <person name="Glavina del Rio T."/>
            <person name="Hammon N."/>
            <person name="Israni S."/>
            <person name="Pitluck S."/>
            <person name="Goltsman E.G."/>
            <person name="Martinez M."/>
            <person name="Schmutz J."/>
            <person name="Larimer F."/>
            <person name="Land M."/>
            <person name="Hauser L."/>
            <person name="Kyrpides N."/>
            <person name="Kim E."/>
            <person name="Boone D.R."/>
            <person name="Brockman F."/>
            <person name="Culley D."/>
            <person name="Ferry J."/>
            <person name="Gunsalus R."/>
            <person name="McInerney M.J."/>
            <person name="Morrison M."/>
            <person name="Plugge C."/>
            <person name="Rohlin L."/>
            <person name="Scholten J."/>
            <person name="Sieber J."/>
            <person name="Stams A.J.M."/>
            <person name="Worm P."/>
            <person name="Henstra A.M."/>
            <person name="Richardson P."/>
        </authorList>
    </citation>
    <scope>NUCLEOTIDE SEQUENCE [LARGE SCALE GENOMIC DNA]</scope>
    <source>
        <strain evidence="19">DSM 10017 / MPOB</strain>
    </source>
</reference>
<keyword evidence="10 17" id="KW-0560">Oxidoreductase</keyword>
<evidence type="ECO:0000256" key="12">
    <source>
        <dbReference type="ARBA" id="ARBA00023014"/>
    </source>
</evidence>
<keyword evidence="19" id="KW-1185">Reference proteome</keyword>
<evidence type="ECO:0000256" key="16">
    <source>
        <dbReference type="ARBA" id="ARBA00047415"/>
    </source>
</evidence>
<dbReference type="GO" id="GO:0046872">
    <property type="term" value="F:metal ion binding"/>
    <property type="evidence" value="ECO:0007669"/>
    <property type="project" value="UniProtKB-KW"/>
</dbReference>
<keyword evidence="12 17" id="KW-0411">Iron-sulfur</keyword>
<feature type="binding site" evidence="17">
    <location>
        <position position="11"/>
    </location>
    <ligand>
        <name>[4Fe-4S] cluster</name>
        <dbReference type="ChEBI" id="CHEBI:49883"/>
    </ligand>
</feature>
<evidence type="ECO:0000256" key="2">
    <source>
        <dbReference type="ARBA" id="ARBA00004691"/>
    </source>
</evidence>
<dbReference type="InterPro" id="IPR014729">
    <property type="entry name" value="Rossmann-like_a/b/a_fold"/>
</dbReference>
<dbReference type="EC" id="1.17.99.6" evidence="4 17"/>
<dbReference type="HAMAP" id="MF_02089">
    <property type="entry name" value="QueH"/>
    <property type="match status" value="1"/>
</dbReference>
<comment type="catalytic activity">
    <reaction evidence="16 17">
        <text>epoxyqueuosine(34) in tRNA + AH2 = queuosine(34) in tRNA + A + H2O</text>
        <dbReference type="Rhea" id="RHEA:32159"/>
        <dbReference type="Rhea" id="RHEA-COMP:18571"/>
        <dbReference type="Rhea" id="RHEA-COMP:18582"/>
        <dbReference type="ChEBI" id="CHEBI:13193"/>
        <dbReference type="ChEBI" id="CHEBI:15377"/>
        <dbReference type="ChEBI" id="CHEBI:17499"/>
        <dbReference type="ChEBI" id="CHEBI:194431"/>
        <dbReference type="ChEBI" id="CHEBI:194443"/>
        <dbReference type="EC" id="1.17.99.6"/>
    </reaction>
</comment>
<evidence type="ECO:0000256" key="17">
    <source>
        <dbReference type="HAMAP-Rule" id="MF_02089"/>
    </source>
</evidence>
<keyword evidence="13 17" id="KW-1015">Disulfide bond</keyword>
<sequence>MTTRRLLLHMCCGPCAIYPLRTLRADGWSVHGFFYNPNIQPCREFERRLEAARTVSEREELPLIVRDDYDPVEFLRNVVFREQQRCVYCYSVRIEAAARIARKSGFDAFSTTLLYSKLQKHELIEEIARDTSRRIGVPFIYRDFRQGWREGHEAAKMMGIYRQQYCGCIYSEAERYHRGGKKDRPPK</sequence>
<accession>A0LFP2</accession>
<dbReference type="PANTHER" id="PTHR36701:SF1">
    <property type="entry name" value="EPOXYQUEUOSINE REDUCTASE QUEH"/>
    <property type="match status" value="1"/>
</dbReference>
<evidence type="ECO:0000256" key="8">
    <source>
        <dbReference type="ARBA" id="ARBA00022723"/>
    </source>
</evidence>
<name>A0LFP2_SYNFM</name>
<dbReference type="GO" id="GO:0008616">
    <property type="term" value="P:tRNA queuosine(34) biosynthetic process"/>
    <property type="evidence" value="ECO:0007669"/>
    <property type="project" value="UniProtKB-UniRule"/>
</dbReference>
<keyword evidence="11 17" id="KW-0408">Iron</keyword>